<name>A0A117USI2_9SPHN</name>
<dbReference type="Proteomes" id="UP000058012">
    <property type="component" value="Unassembled WGS sequence"/>
</dbReference>
<accession>A0A117USI2</accession>
<dbReference type="AlphaFoldDB" id="A0A117USI2"/>
<comment type="caution">
    <text evidence="1">The sequence shown here is derived from an EMBL/GenBank/DDBJ whole genome shotgun (WGS) entry which is preliminary data.</text>
</comment>
<dbReference type="InterPro" id="IPR010982">
    <property type="entry name" value="Lambda_DNA-bd_dom_sf"/>
</dbReference>
<evidence type="ECO:0000313" key="1">
    <source>
        <dbReference type="EMBL" id="KUR70028.1"/>
    </source>
</evidence>
<protein>
    <submittedName>
        <fullName evidence="1">Uncharacterized protein</fullName>
    </submittedName>
</protein>
<keyword evidence="2" id="KW-1185">Reference proteome</keyword>
<sequence>MCEDLIIESEQNIEKSGHYDSHLDIDPRASAFLALINHHVDRDSRPLSAIAKILKISRRQLGRMLNGHRPMRIAELLKLTEVLRIDPARAVVAIEVIGDWQCYDDPGLGVVMHLLYPVVTRLRARADFAIQPLTKPAQDRLSDWLADTIITNEEQIRNRRDTFMKLPEI</sequence>
<organism evidence="1 2">
    <name type="scientific">Novosphingobium fuchskuhlense</name>
    <dbReference type="NCBI Taxonomy" id="1117702"/>
    <lineage>
        <taxon>Bacteria</taxon>
        <taxon>Pseudomonadati</taxon>
        <taxon>Pseudomonadota</taxon>
        <taxon>Alphaproteobacteria</taxon>
        <taxon>Sphingomonadales</taxon>
        <taxon>Sphingomonadaceae</taxon>
        <taxon>Novosphingobium</taxon>
    </lineage>
</organism>
<reference evidence="1 2" key="1">
    <citation type="submission" date="2015-10" db="EMBL/GenBank/DDBJ databases">
        <title>Draft genome sequence of Novosphingobium fuchskuhlense DSM 25065 isolated from a surface water sample of the southwest basin of Lake Grosse Fuchskuhle.</title>
        <authorList>
            <person name="Ruckert C."/>
            <person name="Winkler A."/>
            <person name="Glaeser J."/>
            <person name="Grossart H.-P."/>
            <person name="Kalinowski J."/>
            <person name="Glaeser S."/>
        </authorList>
    </citation>
    <scope>NUCLEOTIDE SEQUENCE [LARGE SCALE GENOMIC DNA]</scope>
    <source>
        <strain evidence="1 2">FNE08-7</strain>
    </source>
</reference>
<dbReference type="SUPFAM" id="SSF47413">
    <property type="entry name" value="lambda repressor-like DNA-binding domains"/>
    <property type="match status" value="1"/>
</dbReference>
<dbReference type="GO" id="GO:0003677">
    <property type="term" value="F:DNA binding"/>
    <property type="evidence" value="ECO:0007669"/>
    <property type="project" value="InterPro"/>
</dbReference>
<evidence type="ECO:0000313" key="2">
    <source>
        <dbReference type="Proteomes" id="UP000058012"/>
    </source>
</evidence>
<proteinExistence type="predicted"/>
<dbReference type="OrthoDB" id="7504711at2"/>
<dbReference type="Gene3D" id="1.10.260.40">
    <property type="entry name" value="lambda repressor-like DNA-binding domains"/>
    <property type="match status" value="1"/>
</dbReference>
<dbReference type="EMBL" id="LLZS01000009">
    <property type="protein sequence ID" value="KUR70028.1"/>
    <property type="molecule type" value="Genomic_DNA"/>
</dbReference>
<dbReference type="RefSeq" id="WP_067912334.1">
    <property type="nucleotide sequence ID" value="NZ_KQ954246.1"/>
</dbReference>
<gene>
    <name evidence="1" type="ORF">AQZ52_14190</name>
</gene>